<keyword evidence="1" id="KW-0472">Membrane</keyword>
<reference evidence="3" key="2">
    <citation type="submission" date="2025-09" db="UniProtKB">
        <authorList>
            <consortium name="Ensembl"/>
        </authorList>
    </citation>
    <scope>IDENTIFICATION</scope>
</reference>
<keyword evidence="1" id="KW-0812">Transmembrane</keyword>
<evidence type="ECO:0000259" key="2">
    <source>
        <dbReference type="Pfam" id="PF15055"/>
    </source>
</evidence>
<dbReference type="InterPro" id="IPR053117">
    <property type="entry name" value="DMAC_Protein"/>
</dbReference>
<dbReference type="Proteomes" id="UP000694569">
    <property type="component" value="Unplaced"/>
</dbReference>
<dbReference type="Ensembl" id="ENSLLET00000047659.1">
    <property type="protein sequence ID" value="ENSLLEP00000045828.1"/>
    <property type="gene ID" value="ENSLLEG00000029081.1"/>
</dbReference>
<accession>A0A8C5WKT9</accession>
<keyword evidence="1" id="KW-1133">Transmembrane helix</keyword>
<evidence type="ECO:0000313" key="4">
    <source>
        <dbReference type="Proteomes" id="UP000694569"/>
    </source>
</evidence>
<evidence type="ECO:0000313" key="3">
    <source>
        <dbReference type="Ensembl" id="ENSLLEP00000045828.1"/>
    </source>
</evidence>
<name>A0A8C5WKT9_9ANUR</name>
<evidence type="ECO:0000256" key="1">
    <source>
        <dbReference type="SAM" id="Phobius"/>
    </source>
</evidence>
<dbReference type="PANTHER" id="PTHR36469">
    <property type="entry name" value="DISTAL MEMBRANE-ARM ASSEMBLY COMPLEX PROTEIN 1"/>
    <property type="match status" value="1"/>
</dbReference>
<organism evidence="3 4">
    <name type="scientific">Leptobrachium leishanense</name>
    <name type="common">Leishan spiny toad</name>
    <dbReference type="NCBI Taxonomy" id="445787"/>
    <lineage>
        <taxon>Eukaryota</taxon>
        <taxon>Metazoa</taxon>
        <taxon>Chordata</taxon>
        <taxon>Craniata</taxon>
        <taxon>Vertebrata</taxon>
        <taxon>Euteleostomi</taxon>
        <taxon>Amphibia</taxon>
        <taxon>Batrachia</taxon>
        <taxon>Anura</taxon>
        <taxon>Pelobatoidea</taxon>
        <taxon>Megophryidae</taxon>
        <taxon>Leptobrachium</taxon>
    </lineage>
</organism>
<dbReference type="Pfam" id="PF15055">
    <property type="entry name" value="DMAC1_Dmo2"/>
    <property type="match status" value="1"/>
</dbReference>
<keyword evidence="4" id="KW-1185">Reference proteome</keyword>
<dbReference type="OrthoDB" id="6340866at2759"/>
<reference evidence="3" key="1">
    <citation type="submission" date="2025-08" db="UniProtKB">
        <authorList>
            <consortium name="Ensembl"/>
        </authorList>
    </citation>
    <scope>IDENTIFICATION</scope>
</reference>
<dbReference type="InterPro" id="IPR028036">
    <property type="entry name" value="DMAC1-like_dom"/>
</dbReference>
<feature type="transmembrane region" description="Helical" evidence="1">
    <location>
        <begin position="20"/>
        <end position="39"/>
    </location>
</feature>
<proteinExistence type="predicted"/>
<sequence length="91" mass="9662">MSSTDGQSSSARFQAFRDCWSCRLLSGGGLIAAGGYAYLQSRQRMKMSSPTSMGNVVQIVFAIWASESGGPCSIAVATQVVQHKIPKLCIS</sequence>
<dbReference type="PANTHER" id="PTHR36469:SF1">
    <property type="entry name" value="DISTAL MEMBRANE-ARM ASSEMBLY COMPLEX PROTEIN 1"/>
    <property type="match status" value="1"/>
</dbReference>
<dbReference type="GeneTree" id="ENSGT01150000289124"/>
<feature type="domain" description="Distal membrane-arm assembly complex protein 1-like" evidence="2">
    <location>
        <begin position="18"/>
        <end position="63"/>
    </location>
</feature>
<dbReference type="AlphaFoldDB" id="A0A8C5WKT9"/>
<protein>
    <recommendedName>
        <fullName evidence="2">Distal membrane-arm assembly complex protein 1-like domain-containing protein</fullName>
    </recommendedName>
</protein>